<keyword evidence="1" id="KW-0808">Transferase</keyword>
<evidence type="ECO:0000313" key="1">
    <source>
        <dbReference type="EMBL" id="GKT16952.1"/>
    </source>
</evidence>
<evidence type="ECO:0000313" key="2">
    <source>
        <dbReference type="Proteomes" id="UP001057375"/>
    </source>
</evidence>
<dbReference type="InterPro" id="IPR001544">
    <property type="entry name" value="Aminotrans_IV"/>
</dbReference>
<comment type="caution">
    <text evidence="1">The sequence shown here is derived from an EMBL/GenBank/DDBJ whole genome shotgun (WGS) entry which is preliminary data.</text>
</comment>
<sequence>MFPVKSHYPDKSVYASGVQTEILKSERANPTAKIYHDTLIETVNVLREETGVFEVLLSDRNGCLTEGSRSNLFFVKGDCVYSAPEDDILHGITREKLKKVLRDESIDCISAP</sequence>
<gene>
    <name evidence="1" type="ORF">ADUPG1_004165</name>
</gene>
<organism evidence="1 2">
    <name type="scientific">Aduncisulcus paluster</name>
    <dbReference type="NCBI Taxonomy" id="2918883"/>
    <lineage>
        <taxon>Eukaryota</taxon>
        <taxon>Metamonada</taxon>
        <taxon>Carpediemonas-like organisms</taxon>
        <taxon>Aduncisulcus</taxon>
    </lineage>
</organism>
<accession>A0ABQ5JTU9</accession>
<dbReference type="EMBL" id="BQXS01006038">
    <property type="protein sequence ID" value="GKT16952.1"/>
    <property type="molecule type" value="Genomic_DNA"/>
</dbReference>
<feature type="non-terminal residue" evidence="1">
    <location>
        <position position="112"/>
    </location>
</feature>
<reference evidence="1" key="1">
    <citation type="submission" date="2022-03" db="EMBL/GenBank/DDBJ databases">
        <title>Draft genome sequence of Aduncisulcus paluster, a free-living microaerophilic Fornicata.</title>
        <authorList>
            <person name="Yuyama I."/>
            <person name="Kume K."/>
            <person name="Tamura T."/>
            <person name="Inagaki Y."/>
            <person name="Hashimoto T."/>
        </authorList>
    </citation>
    <scope>NUCLEOTIDE SEQUENCE</scope>
    <source>
        <strain evidence="1">NY0171</strain>
    </source>
</reference>
<dbReference type="GO" id="GO:0008483">
    <property type="term" value="F:transaminase activity"/>
    <property type="evidence" value="ECO:0007669"/>
    <property type="project" value="UniProtKB-KW"/>
</dbReference>
<dbReference type="SUPFAM" id="SSF56752">
    <property type="entry name" value="D-aminoacid aminotransferase-like PLP-dependent enzymes"/>
    <property type="match status" value="1"/>
</dbReference>
<proteinExistence type="predicted"/>
<protein>
    <submittedName>
        <fullName evidence="1">Aminotransferase class IV like protein</fullName>
    </submittedName>
</protein>
<dbReference type="Gene3D" id="3.20.10.10">
    <property type="entry name" value="D-amino Acid Aminotransferase, subunit A, domain 2"/>
    <property type="match status" value="1"/>
</dbReference>
<dbReference type="Proteomes" id="UP001057375">
    <property type="component" value="Unassembled WGS sequence"/>
</dbReference>
<keyword evidence="1" id="KW-0032">Aminotransferase</keyword>
<keyword evidence="2" id="KW-1185">Reference proteome</keyword>
<dbReference type="InterPro" id="IPR036038">
    <property type="entry name" value="Aminotransferase-like"/>
</dbReference>
<dbReference type="InterPro" id="IPR043132">
    <property type="entry name" value="BCAT-like_C"/>
</dbReference>
<dbReference type="Pfam" id="PF01063">
    <property type="entry name" value="Aminotran_4"/>
    <property type="match status" value="1"/>
</dbReference>
<name>A0ABQ5JTU9_9EUKA</name>